<organism evidence="9 10">
    <name type="scientific">Caloramator mitchellensis</name>
    <dbReference type="NCBI Taxonomy" id="908809"/>
    <lineage>
        <taxon>Bacteria</taxon>
        <taxon>Bacillati</taxon>
        <taxon>Bacillota</taxon>
        <taxon>Clostridia</taxon>
        <taxon>Eubacteriales</taxon>
        <taxon>Clostridiaceae</taxon>
        <taxon>Caloramator</taxon>
    </lineage>
</organism>
<evidence type="ECO:0000256" key="3">
    <source>
        <dbReference type="ARBA" id="ARBA00022692"/>
    </source>
</evidence>
<dbReference type="InterPro" id="IPR002898">
    <property type="entry name" value="MotA_ExbB_proton_chnl"/>
</dbReference>
<dbReference type="PANTHER" id="PTHR30433:SF2">
    <property type="entry name" value="MOTILITY PROTEIN A"/>
    <property type="match status" value="1"/>
</dbReference>
<dbReference type="PANTHER" id="PTHR30433">
    <property type="entry name" value="CHEMOTAXIS PROTEIN MOTA"/>
    <property type="match status" value="1"/>
</dbReference>
<feature type="transmembrane region" description="Helical" evidence="7">
    <location>
        <begin position="40"/>
        <end position="63"/>
    </location>
</feature>
<dbReference type="RefSeq" id="WP_057978202.1">
    <property type="nucleotide sequence ID" value="NZ_LKHP01000005.1"/>
</dbReference>
<dbReference type="EMBL" id="LKHP01000005">
    <property type="protein sequence ID" value="KRQ87050.1"/>
    <property type="molecule type" value="Genomic_DNA"/>
</dbReference>
<sequence>MKKSDISTIIGLVLGFLVIIAGMIWGQASIIGAITTFYDLASIFVTIFGSFFAVMISVPMSALKNLPKAIRNAFFEKMISPAQIINIFVELSKKARKEGLLSLEDEVANLDDPFLKSGIQMVVDGIEPEIIREILELEITEMEKRHQSAITVLRVWAGMAPAFGMIGTLIGLILMLKNLQDQSSLGPNMAVALITSFYGAVLANFIFNPLATKLESKSGDEVGLKEMMLEGILAIQSGVNPRIVEDKLKAFLPPEERLKMLQENVGKGAVVNE</sequence>
<dbReference type="PATRIC" id="fig|908809.3.peg.1250"/>
<dbReference type="Pfam" id="PF01618">
    <property type="entry name" value="MotA_ExbB"/>
    <property type="match status" value="1"/>
</dbReference>
<dbReference type="OrthoDB" id="9806929at2"/>
<comment type="subcellular location">
    <subcellularLocation>
        <location evidence="1">Cell membrane</location>
        <topology evidence="1">Multi-pass membrane protein</topology>
    </subcellularLocation>
    <subcellularLocation>
        <location evidence="6">Membrane</location>
        <topology evidence="6">Multi-pass membrane protein</topology>
    </subcellularLocation>
</comment>
<feature type="transmembrane region" description="Helical" evidence="7">
    <location>
        <begin position="152"/>
        <end position="176"/>
    </location>
</feature>
<keyword evidence="5 7" id="KW-0472">Membrane</keyword>
<evidence type="ECO:0000259" key="8">
    <source>
        <dbReference type="Pfam" id="PF01618"/>
    </source>
</evidence>
<evidence type="ECO:0000313" key="10">
    <source>
        <dbReference type="Proteomes" id="UP000052015"/>
    </source>
</evidence>
<evidence type="ECO:0000256" key="2">
    <source>
        <dbReference type="ARBA" id="ARBA00022475"/>
    </source>
</evidence>
<reference evidence="9 10" key="1">
    <citation type="submission" date="2015-09" db="EMBL/GenBank/DDBJ databases">
        <title>Draft genome sequence of a Caloramator mitchellensis, a moderate thermophile from the Great Artesian Basin of Australia.</title>
        <authorList>
            <person name="Patel B.K."/>
        </authorList>
    </citation>
    <scope>NUCLEOTIDE SEQUENCE [LARGE SCALE GENOMIC DNA]</scope>
    <source>
        <strain evidence="9 10">VF08</strain>
    </source>
</reference>
<feature type="domain" description="MotA/TolQ/ExbB proton channel" evidence="8">
    <location>
        <begin position="109"/>
        <end position="226"/>
    </location>
</feature>
<keyword evidence="2" id="KW-1003">Cell membrane</keyword>
<protein>
    <submittedName>
        <fullName evidence="9">Chemotaxis protein PomA</fullName>
    </submittedName>
</protein>
<dbReference type="GO" id="GO:0005886">
    <property type="term" value="C:plasma membrane"/>
    <property type="evidence" value="ECO:0007669"/>
    <property type="project" value="UniProtKB-SubCell"/>
</dbReference>
<gene>
    <name evidence="9" type="primary">pomA</name>
    <name evidence="9" type="ORF">ABG79_01243</name>
</gene>
<dbReference type="InterPro" id="IPR047055">
    <property type="entry name" value="MotA-like"/>
</dbReference>
<dbReference type="AlphaFoldDB" id="A0A0R3JVE6"/>
<comment type="similarity">
    <text evidence="6">Belongs to the exbB/tolQ family.</text>
</comment>
<accession>A0A0R3JVE6</accession>
<dbReference type="GO" id="GO:0015031">
    <property type="term" value="P:protein transport"/>
    <property type="evidence" value="ECO:0007669"/>
    <property type="project" value="UniProtKB-KW"/>
</dbReference>
<keyword evidence="4 7" id="KW-1133">Transmembrane helix</keyword>
<feature type="transmembrane region" description="Helical" evidence="7">
    <location>
        <begin position="12"/>
        <end position="34"/>
    </location>
</feature>
<comment type="caution">
    <text evidence="9">The sequence shown here is derived from an EMBL/GenBank/DDBJ whole genome shotgun (WGS) entry which is preliminary data.</text>
</comment>
<proteinExistence type="inferred from homology"/>
<name>A0A0R3JVE6_CALMK</name>
<evidence type="ECO:0000256" key="4">
    <source>
        <dbReference type="ARBA" id="ARBA00022989"/>
    </source>
</evidence>
<dbReference type="STRING" id="908809.ABG79_01243"/>
<keyword evidence="6" id="KW-0813">Transport</keyword>
<keyword evidence="10" id="KW-1185">Reference proteome</keyword>
<evidence type="ECO:0000256" key="6">
    <source>
        <dbReference type="RuleBase" id="RU004057"/>
    </source>
</evidence>
<evidence type="ECO:0000256" key="7">
    <source>
        <dbReference type="SAM" id="Phobius"/>
    </source>
</evidence>
<evidence type="ECO:0000256" key="1">
    <source>
        <dbReference type="ARBA" id="ARBA00004651"/>
    </source>
</evidence>
<keyword evidence="6" id="KW-0653">Protein transport</keyword>
<dbReference type="GO" id="GO:0071978">
    <property type="term" value="P:bacterial-type flagellum-dependent swarming motility"/>
    <property type="evidence" value="ECO:0007669"/>
    <property type="project" value="InterPro"/>
</dbReference>
<dbReference type="Proteomes" id="UP000052015">
    <property type="component" value="Unassembled WGS sequence"/>
</dbReference>
<feature type="transmembrane region" description="Helical" evidence="7">
    <location>
        <begin position="188"/>
        <end position="207"/>
    </location>
</feature>
<evidence type="ECO:0000313" key="9">
    <source>
        <dbReference type="EMBL" id="KRQ87050.1"/>
    </source>
</evidence>
<dbReference type="GO" id="GO:0006935">
    <property type="term" value="P:chemotaxis"/>
    <property type="evidence" value="ECO:0007669"/>
    <property type="project" value="InterPro"/>
</dbReference>
<keyword evidence="3 7" id="KW-0812">Transmembrane</keyword>
<evidence type="ECO:0000256" key="5">
    <source>
        <dbReference type="ARBA" id="ARBA00023136"/>
    </source>
</evidence>